<evidence type="ECO:0000313" key="4">
    <source>
        <dbReference type="Proteomes" id="UP001159042"/>
    </source>
</evidence>
<dbReference type="PANTHER" id="PTHR18884">
    <property type="entry name" value="SEPTIN"/>
    <property type="match status" value="1"/>
</dbReference>
<accession>A0AAV8VDL6</accession>
<organism evidence="3 4">
    <name type="scientific">Exocentrus adspersus</name>
    <dbReference type="NCBI Taxonomy" id="1586481"/>
    <lineage>
        <taxon>Eukaryota</taxon>
        <taxon>Metazoa</taxon>
        <taxon>Ecdysozoa</taxon>
        <taxon>Arthropoda</taxon>
        <taxon>Hexapoda</taxon>
        <taxon>Insecta</taxon>
        <taxon>Pterygota</taxon>
        <taxon>Neoptera</taxon>
        <taxon>Endopterygota</taxon>
        <taxon>Coleoptera</taxon>
        <taxon>Polyphaga</taxon>
        <taxon>Cucujiformia</taxon>
        <taxon>Chrysomeloidea</taxon>
        <taxon>Cerambycidae</taxon>
        <taxon>Lamiinae</taxon>
        <taxon>Acanthocinini</taxon>
        <taxon>Exocentrus</taxon>
    </lineage>
</organism>
<dbReference type="Pfam" id="PF00735">
    <property type="entry name" value="Septin"/>
    <property type="match status" value="1"/>
</dbReference>
<feature type="domain" description="Septin-type G" evidence="2">
    <location>
        <begin position="27"/>
        <end position="192"/>
    </location>
</feature>
<dbReference type="EMBL" id="JANEYG010000139">
    <property type="protein sequence ID" value="KAJ8912248.1"/>
    <property type="molecule type" value="Genomic_DNA"/>
</dbReference>
<dbReference type="InterPro" id="IPR030379">
    <property type="entry name" value="G_SEPTIN_dom"/>
</dbReference>
<dbReference type="GO" id="GO:0005525">
    <property type="term" value="F:GTP binding"/>
    <property type="evidence" value="ECO:0007669"/>
    <property type="project" value="InterPro"/>
</dbReference>
<dbReference type="AlphaFoldDB" id="A0AAV8VDL6"/>
<feature type="coiled-coil region" evidence="1">
    <location>
        <begin position="127"/>
        <end position="185"/>
    </location>
</feature>
<dbReference type="Gene3D" id="3.40.50.300">
    <property type="entry name" value="P-loop containing nucleotide triphosphate hydrolases"/>
    <property type="match status" value="1"/>
</dbReference>
<name>A0AAV8VDL6_9CUCU</name>
<dbReference type="Proteomes" id="UP001159042">
    <property type="component" value="Unassembled WGS sequence"/>
</dbReference>
<comment type="caution">
    <text evidence="3">The sequence shown here is derived from an EMBL/GenBank/DDBJ whole genome shotgun (WGS) entry which is preliminary data.</text>
</comment>
<evidence type="ECO:0000256" key="1">
    <source>
        <dbReference type="SAM" id="Coils"/>
    </source>
</evidence>
<evidence type="ECO:0000259" key="2">
    <source>
        <dbReference type="PROSITE" id="PS51719"/>
    </source>
</evidence>
<dbReference type="InterPro" id="IPR027417">
    <property type="entry name" value="P-loop_NTPase"/>
</dbReference>
<dbReference type="SUPFAM" id="SSF52540">
    <property type="entry name" value="P-loop containing nucleoside triphosphate hydrolases"/>
    <property type="match status" value="1"/>
</dbReference>
<evidence type="ECO:0000313" key="3">
    <source>
        <dbReference type="EMBL" id="KAJ8912248.1"/>
    </source>
</evidence>
<reference evidence="3 4" key="1">
    <citation type="journal article" date="2023" name="Insect Mol. Biol.">
        <title>Genome sequencing provides insights into the evolution of gene families encoding plant cell wall-degrading enzymes in longhorned beetles.</title>
        <authorList>
            <person name="Shin N.R."/>
            <person name="Okamura Y."/>
            <person name="Kirsch R."/>
            <person name="Pauchet Y."/>
        </authorList>
    </citation>
    <scope>NUCLEOTIDE SEQUENCE [LARGE SCALE GENOMIC DNA]</scope>
    <source>
        <strain evidence="3">EAD_L_NR</strain>
    </source>
</reference>
<proteinExistence type="predicted"/>
<sequence>MHQARKPTGYTGIANLPNQIYRKAVLKGFEFNIMVVGASGLGKSTFINSLFQSDVYNSYTKATAGSKSTVSIETTTLKLKEGAVNLSLRLVDTPDLKDVTHNVLYENYRMRKLCDLKKEGKMSKNYFVEYEKEKLNHEAKLRRIEVELENILGEKVMESALEVERRELDENRKRFELEKKKWEESKMTRTFY</sequence>
<keyword evidence="1" id="KW-0175">Coiled coil</keyword>
<dbReference type="PROSITE" id="PS51719">
    <property type="entry name" value="G_SEPTIN"/>
    <property type="match status" value="1"/>
</dbReference>
<protein>
    <recommendedName>
        <fullName evidence="2">Septin-type G domain-containing protein</fullName>
    </recommendedName>
</protein>
<gene>
    <name evidence="3" type="ORF">NQ315_003351</name>
</gene>
<keyword evidence="4" id="KW-1185">Reference proteome</keyword>